<feature type="transmembrane region" description="Helical" evidence="1">
    <location>
        <begin position="94"/>
        <end position="112"/>
    </location>
</feature>
<proteinExistence type="predicted"/>
<evidence type="ECO:0000313" key="3">
    <source>
        <dbReference type="Proteomes" id="UP000320593"/>
    </source>
</evidence>
<dbReference type="EMBL" id="VLLF01000013">
    <property type="protein sequence ID" value="TWI79910.1"/>
    <property type="molecule type" value="Genomic_DNA"/>
</dbReference>
<gene>
    <name evidence="2" type="ORF">JM93_04257</name>
</gene>
<keyword evidence="1" id="KW-0472">Membrane</keyword>
<feature type="transmembrane region" description="Helical" evidence="1">
    <location>
        <begin position="57"/>
        <end position="82"/>
    </location>
</feature>
<keyword evidence="3" id="KW-1185">Reference proteome</keyword>
<feature type="transmembrane region" description="Helical" evidence="1">
    <location>
        <begin position="18"/>
        <end position="45"/>
    </location>
</feature>
<comment type="caution">
    <text evidence="2">The sequence shown here is derived from an EMBL/GenBank/DDBJ whole genome shotgun (WGS) entry which is preliminary data.</text>
</comment>
<evidence type="ECO:0000313" key="2">
    <source>
        <dbReference type="EMBL" id="TWI79910.1"/>
    </source>
</evidence>
<dbReference type="AlphaFoldDB" id="A0A562SGT7"/>
<protein>
    <submittedName>
        <fullName evidence="2">Uncharacterized protein</fullName>
    </submittedName>
</protein>
<accession>A0A562SGT7</accession>
<organism evidence="2 3">
    <name type="scientific">Roseibium hamelinense</name>
    <dbReference type="NCBI Taxonomy" id="150831"/>
    <lineage>
        <taxon>Bacteria</taxon>
        <taxon>Pseudomonadati</taxon>
        <taxon>Pseudomonadota</taxon>
        <taxon>Alphaproteobacteria</taxon>
        <taxon>Hyphomicrobiales</taxon>
        <taxon>Stappiaceae</taxon>
        <taxon>Roseibium</taxon>
    </lineage>
</organism>
<sequence length="156" mass="16299">MERPPDTAKQPEISGTRFVLQIILDCFAFIFAVFAAALFLSWGYLVPANSQGEPMQIAAAIGSAIVSSAILGAAVFVPALIAIAAAEIFRWRSLFYFVGAGGALGFVVWNVGAADHATNLRPGTTVALASGFIGGFVYWIVAGRTSGSWAAAKRGN</sequence>
<dbReference type="Proteomes" id="UP000320593">
    <property type="component" value="Unassembled WGS sequence"/>
</dbReference>
<keyword evidence="1" id="KW-1133">Transmembrane helix</keyword>
<evidence type="ECO:0000256" key="1">
    <source>
        <dbReference type="SAM" id="Phobius"/>
    </source>
</evidence>
<feature type="transmembrane region" description="Helical" evidence="1">
    <location>
        <begin position="124"/>
        <end position="141"/>
    </location>
</feature>
<reference evidence="2 3" key="1">
    <citation type="submission" date="2019-07" db="EMBL/GenBank/DDBJ databases">
        <title>Genomic Encyclopedia of Archaeal and Bacterial Type Strains, Phase II (KMG-II): from individual species to whole genera.</title>
        <authorList>
            <person name="Goeker M."/>
        </authorList>
    </citation>
    <scope>NUCLEOTIDE SEQUENCE [LARGE SCALE GENOMIC DNA]</scope>
    <source>
        <strain evidence="2 3">ATCC BAA-252</strain>
    </source>
</reference>
<keyword evidence="1" id="KW-0812">Transmembrane</keyword>
<name>A0A562SGT7_9HYPH</name>